<dbReference type="InterPro" id="IPR051397">
    <property type="entry name" value="Zn-ADH-like_protein"/>
</dbReference>
<dbReference type="Pfam" id="PF00107">
    <property type="entry name" value="ADH_zinc_N"/>
    <property type="match status" value="1"/>
</dbReference>
<gene>
    <name evidence="2" type="ORF">KSW38_06345</name>
</gene>
<sequence>MKAAVLTQAGTMPEYADFPEPQAVSGHVVVDIAAAGVHHLDLAKASGAFGNPGTLPYVIGVDGVGRTSTGRRVFFTAPISPYGSWAERTLVPEQDLLDLSDDIDDVTAAALGNTGLAAWLALTWRANLQPGQNVLVLGATGALGSVAVQLAKALGAATVLAVDRDSDRLALSRQRGATDTVTITPETDLVEAFRNTVDGRGFDVIIDPVWGEPALAAMRVAARGARHIQIGQSAAPTIELPADIIRAARLELLGFAHVDPPAEIRRNAYLKLTGLAATGALNVDTTVLPLADCQQAWEIQQQGSPRKLVLTP</sequence>
<name>A0ABS6I3H2_9MICC</name>
<dbReference type="SMART" id="SM00829">
    <property type="entry name" value="PKS_ER"/>
    <property type="match status" value="1"/>
</dbReference>
<dbReference type="PANTHER" id="PTHR43677">
    <property type="entry name" value="SHORT-CHAIN DEHYDROGENASE/REDUCTASE"/>
    <property type="match status" value="1"/>
</dbReference>
<dbReference type="Proteomes" id="UP000824166">
    <property type="component" value="Unassembled WGS sequence"/>
</dbReference>
<feature type="domain" description="Enoyl reductase (ER)" evidence="1">
    <location>
        <begin position="10"/>
        <end position="310"/>
    </location>
</feature>
<accession>A0ABS6I3H2</accession>
<dbReference type="InterPro" id="IPR020843">
    <property type="entry name" value="ER"/>
</dbReference>
<evidence type="ECO:0000313" key="3">
    <source>
        <dbReference type="Proteomes" id="UP000824166"/>
    </source>
</evidence>
<dbReference type="RefSeq" id="WP_216923735.1">
    <property type="nucleotide sequence ID" value="NZ_JAHOPC010000002.1"/>
</dbReference>
<comment type="caution">
    <text evidence="2">The sequence shown here is derived from an EMBL/GenBank/DDBJ whole genome shotgun (WGS) entry which is preliminary data.</text>
</comment>
<protein>
    <submittedName>
        <fullName evidence="2">Zinc-binding alcohol dehydrogenase family protein</fullName>
    </submittedName>
</protein>
<dbReference type="PANTHER" id="PTHR43677:SF11">
    <property type="entry name" value="ZINC-CONTAINING ALCOHOL DEHYDROGENASE"/>
    <property type="match status" value="1"/>
</dbReference>
<evidence type="ECO:0000313" key="2">
    <source>
        <dbReference type="EMBL" id="MBU8865907.1"/>
    </source>
</evidence>
<proteinExistence type="predicted"/>
<reference evidence="2 3" key="1">
    <citation type="submission" date="2021-06" db="EMBL/GenBank/DDBJ databases">
        <authorList>
            <person name="Jeong J.W."/>
        </authorList>
    </citation>
    <scope>NUCLEOTIDE SEQUENCE [LARGE SCALE GENOMIC DNA]</scope>
    <source>
        <strain evidence="2 3">MMS21-TAE1-1</strain>
    </source>
</reference>
<dbReference type="InterPro" id="IPR013149">
    <property type="entry name" value="ADH-like_C"/>
</dbReference>
<keyword evidence="3" id="KW-1185">Reference proteome</keyword>
<dbReference type="EMBL" id="JAHOPC010000002">
    <property type="protein sequence ID" value="MBU8865907.1"/>
    <property type="molecule type" value="Genomic_DNA"/>
</dbReference>
<organism evidence="2 3">
    <name type="scientific">Paenarthrobacter aromaticivorans</name>
    <dbReference type="NCBI Taxonomy" id="2849150"/>
    <lineage>
        <taxon>Bacteria</taxon>
        <taxon>Bacillati</taxon>
        <taxon>Actinomycetota</taxon>
        <taxon>Actinomycetes</taxon>
        <taxon>Micrococcales</taxon>
        <taxon>Micrococcaceae</taxon>
        <taxon>Paenarthrobacter</taxon>
    </lineage>
</organism>
<evidence type="ECO:0000259" key="1">
    <source>
        <dbReference type="SMART" id="SM00829"/>
    </source>
</evidence>